<dbReference type="Gene3D" id="3.30.70.1320">
    <property type="entry name" value="Multidrug efflux transporter AcrB pore domain like"/>
    <property type="match status" value="1"/>
</dbReference>
<feature type="transmembrane region" description="Helical" evidence="2">
    <location>
        <begin position="12"/>
        <end position="30"/>
    </location>
</feature>
<accession>A0A222FJC9</accession>
<feature type="transmembrane region" description="Helical" evidence="2">
    <location>
        <begin position="365"/>
        <end position="385"/>
    </location>
</feature>
<dbReference type="Gene3D" id="3.30.2090.10">
    <property type="entry name" value="Multidrug efflux transporter AcrB TolC docking domain, DN and DC subdomains"/>
    <property type="match status" value="2"/>
</dbReference>
<dbReference type="RefSeq" id="WP_094059529.1">
    <property type="nucleotide sequence ID" value="NZ_CP022530.1"/>
</dbReference>
<evidence type="ECO:0000256" key="1">
    <source>
        <dbReference type="SAM" id="MobiDB-lite"/>
    </source>
</evidence>
<feature type="transmembrane region" description="Helical" evidence="2">
    <location>
        <begin position="986"/>
        <end position="1009"/>
    </location>
</feature>
<dbReference type="SUPFAM" id="SSF82714">
    <property type="entry name" value="Multidrug efflux transporter AcrB TolC docking domain, DN and DC subdomains"/>
    <property type="match status" value="2"/>
</dbReference>
<evidence type="ECO:0000313" key="4">
    <source>
        <dbReference type="Proteomes" id="UP000202440"/>
    </source>
</evidence>
<dbReference type="GO" id="GO:0005886">
    <property type="term" value="C:plasma membrane"/>
    <property type="evidence" value="ECO:0007669"/>
    <property type="project" value="TreeGrafter"/>
</dbReference>
<dbReference type="Gene3D" id="1.20.1640.10">
    <property type="entry name" value="Multidrug efflux transporter AcrB transmembrane domain"/>
    <property type="match status" value="2"/>
</dbReference>
<name>A0A222FJC9_9GAMM</name>
<dbReference type="InterPro" id="IPR001036">
    <property type="entry name" value="Acrflvin-R"/>
</dbReference>
<dbReference type="AlphaFoldDB" id="A0A222FJC9"/>
<dbReference type="PRINTS" id="PR00702">
    <property type="entry name" value="ACRIFLAVINRP"/>
</dbReference>
<dbReference type="Gene3D" id="3.30.70.1440">
    <property type="entry name" value="Multidrug efflux transporter AcrB pore domain"/>
    <property type="match status" value="1"/>
</dbReference>
<dbReference type="EMBL" id="CP022530">
    <property type="protein sequence ID" value="ASP38333.1"/>
    <property type="molecule type" value="Genomic_DNA"/>
</dbReference>
<keyword evidence="4" id="KW-1185">Reference proteome</keyword>
<feature type="compositionally biased region" description="Basic and acidic residues" evidence="1">
    <location>
        <begin position="702"/>
        <end position="711"/>
    </location>
</feature>
<feature type="transmembrane region" description="Helical" evidence="2">
    <location>
        <begin position="853"/>
        <end position="872"/>
    </location>
</feature>
<sequence length="1031" mass="113407">MSLTASALRNPAAAAVVVAVVVLFGMYSLAKLPIQLFPDIDQPRITINASWRGASPAEMEAEIVKPIEEVLQGLPGVKEMQADANTTWAEVSLTFDIETDMQKSLLEVISRMNRLPAMPRDSNPPTVSMAGGSGTPALTFFFLQKLPGNDTPLDEFVPFAEDVIKPRLEAINGVARVSIGGWSDIGTQELVIEFDPLKAAQLGIQIPQITSAVSESEDVSAGRLDVERRRYNLRFSGRYRPDEWENMILEWRAGQPVRLGDVANVAVKARERSDLARQNGNAAIGIRIDRENGANVLGTLEEVKAAVEELRAGPIAERGLDIQQSFDASVFINRAISLVTSNLIMGVLLAVGILWWFLRRMRATMVVAMAIPISLFGTFIVLHFAGRTLNVISLAGLAFAVGMVLDAAIVVLENIVRLRERGMPPREAALRGSQQVWGALLASTATTVAIFVPVVFLKDVEGQLFSDLALTIAIAVVLSLLVAVAVVPMMAKRWLSGTQLKDHHESSWQTLTGNIMRLTATRRRRWLVLAVLISLPVGLTVSLIPELDYLPPVKRDAVDTWFRFPPATNLETIDKEIVTQLEQRLKPYMDGEREPALKNYYILVWGNGGGTMGVRVKDQSQVKEMERIIREEITSDLPDTMAFSSQGNLFGRFGSNRSIPIHLQSRDKESLRQVAQQAMGWINEALPEAQTRPEPSLEQAEPELRLSPNDRRLHENGWSRQQLATVTRTLGQGMYVGEYFDGSNRLDIIVRVGDDQRPETLEDLPLAVGDSRIVPLSELAHIERTVGPDRIRRIDGRRTITLEVSPPETMSLERAMEAIQTQVEPKIQAVMPADGRITYGGSADSLRQALATLTENFLIALGILFLLMSALFRSPKDSALVVLAIPLATVGGVLALQLLNLISFQTLDLLTMIGFVILLGLVVNNAILLVHQARIGEREGLDRHAAVEQALLLRLRPIFMSTLTSIFGMLPLLLMPGDGSVIYRGLAAVIVGGMIVSTIFTLVLLPCLLRMGAARPHVQEDEDDQQWPRAA</sequence>
<dbReference type="Pfam" id="PF00873">
    <property type="entry name" value="ACR_tran"/>
    <property type="match status" value="1"/>
</dbReference>
<feature type="transmembrane region" description="Helical" evidence="2">
    <location>
        <begin position="468"/>
        <end position="491"/>
    </location>
</feature>
<dbReference type="GO" id="GO:0042910">
    <property type="term" value="F:xenobiotic transmembrane transporter activity"/>
    <property type="evidence" value="ECO:0007669"/>
    <property type="project" value="TreeGrafter"/>
</dbReference>
<keyword evidence="2" id="KW-1133">Transmembrane helix</keyword>
<protein>
    <submittedName>
        <fullName evidence="3">Acriflavine resistance protein B</fullName>
    </submittedName>
</protein>
<organism evidence="3 4">
    <name type="scientific">Bacterioplanes sanyensis</name>
    <dbReference type="NCBI Taxonomy" id="1249553"/>
    <lineage>
        <taxon>Bacteria</taxon>
        <taxon>Pseudomonadati</taxon>
        <taxon>Pseudomonadota</taxon>
        <taxon>Gammaproteobacteria</taxon>
        <taxon>Oceanospirillales</taxon>
        <taxon>Oceanospirillaceae</taxon>
        <taxon>Bacterioplanes</taxon>
    </lineage>
</organism>
<feature type="transmembrane region" description="Helical" evidence="2">
    <location>
        <begin position="526"/>
        <end position="545"/>
    </location>
</feature>
<dbReference type="SUPFAM" id="SSF82866">
    <property type="entry name" value="Multidrug efflux transporter AcrB transmembrane domain"/>
    <property type="match status" value="2"/>
</dbReference>
<feature type="region of interest" description="Disordered" evidence="1">
    <location>
        <begin position="687"/>
        <end position="711"/>
    </location>
</feature>
<feature type="transmembrane region" description="Helical" evidence="2">
    <location>
        <begin position="391"/>
        <end position="416"/>
    </location>
</feature>
<dbReference type="SUPFAM" id="SSF82693">
    <property type="entry name" value="Multidrug efflux transporter AcrB pore domain, PN1, PN2, PC1 and PC2 subdomains"/>
    <property type="match status" value="2"/>
</dbReference>
<keyword evidence="2" id="KW-0472">Membrane</keyword>
<feature type="transmembrane region" description="Helical" evidence="2">
    <location>
        <begin position="335"/>
        <end position="358"/>
    </location>
</feature>
<dbReference type="KEGG" id="bsan:CHH28_06405"/>
<dbReference type="Proteomes" id="UP000202440">
    <property type="component" value="Chromosome"/>
</dbReference>
<feature type="transmembrane region" description="Helical" evidence="2">
    <location>
        <begin position="436"/>
        <end position="456"/>
    </location>
</feature>
<gene>
    <name evidence="3" type="ORF">CHH28_06405</name>
</gene>
<reference evidence="3 4" key="1">
    <citation type="submission" date="2017-07" db="EMBL/GenBank/DDBJ databases">
        <title>Annotated genome sequence of Bacterioplanes sanyensis isolated from Red Sea.</title>
        <authorList>
            <person name="Rehman Z.U."/>
        </authorList>
    </citation>
    <scope>NUCLEOTIDE SEQUENCE [LARGE SCALE GENOMIC DNA]</scope>
    <source>
        <strain evidence="3 4">NV9</strain>
    </source>
</reference>
<feature type="transmembrane region" description="Helical" evidence="2">
    <location>
        <begin position="879"/>
        <end position="903"/>
    </location>
</feature>
<feature type="transmembrane region" description="Helical" evidence="2">
    <location>
        <begin position="951"/>
        <end position="974"/>
    </location>
</feature>
<evidence type="ECO:0000256" key="2">
    <source>
        <dbReference type="SAM" id="Phobius"/>
    </source>
</evidence>
<dbReference type="PANTHER" id="PTHR32063:SF0">
    <property type="entry name" value="SWARMING MOTILITY PROTEIN SWRC"/>
    <property type="match status" value="1"/>
</dbReference>
<dbReference type="PANTHER" id="PTHR32063">
    <property type="match status" value="1"/>
</dbReference>
<feature type="transmembrane region" description="Helical" evidence="2">
    <location>
        <begin position="909"/>
        <end position="930"/>
    </location>
</feature>
<evidence type="ECO:0000313" key="3">
    <source>
        <dbReference type="EMBL" id="ASP38333.1"/>
    </source>
</evidence>
<dbReference type="OrthoDB" id="5287122at2"/>
<keyword evidence="2" id="KW-0812">Transmembrane</keyword>
<proteinExistence type="predicted"/>
<dbReference type="Gene3D" id="3.30.70.1430">
    <property type="entry name" value="Multidrug efflux transporter AcrB pore domain"/>
    <property type="match status" value="2"/>
</dbReference>
<dbReference type="InterPro" id="IPR027463">
    <property type="entry name" value="AcrB_DN_DC_subdom"/>
</dbReference>